<evidence type="ECO:0000313" key="1">
    <source>
        <dbReference type="EMBL" id="PSN82629.1"/>
    </source>
</evidence>
<dbReference type="EMBL" id="NEXD01000141">
    <property type="protein sequence ID" value="PSN82629.1"/>
    <property type="molecule type" value="Genomic_DNA"/>
</dbReference>
<proteinExistence type="predicted"/>
<sequence length="148" mass="15286">MVSAKDVALGLGGFALGFAGGYFLPSFLGTRPTATGNFAVLLINTGSSPGLVAPSYQFQAGATVEATVFAASNKPNVQPASVTGYYSQNAAGPFNPGQTFTWDVSQTGNAFTFNYGQINQQSSVYVYAVVQFSDGTTATTNTVLIQVA</sequence>
<organism evidence="1 2">
    <name type="scientific">Candidatus Marsarchaeota G1 archaeon BE_D</name>
    <dbReference type="NCBI Taxonomy" id="1978156"/>
    <lineage>
        <taxon>Archaea</taxon>
        <taxon>Candidatus Marsarchaeota</taxon>
        <taxon>Candidatus Marsarchaeota group 1</taxon>
    </lineage>
</organism>
<gene>
    <name evidence="1" type="ORF">B9Q02_11455</name>
</gene>
<protein>
    <submittedName>
        <fullName evidence="1">Uncharacterized protein</fullName>
    </submittedName>
</protein>
<dbReference type="Proteomes" id="UP000240569">
    <property type="component" value="Unassembled WGS sequence"/>
</dbReference>
<dbReference type="AlphaFoldDB" id="A0A2R6A8F9"/>
<reference evidence="1 2" key="1">
    <citation type="submission" date="2017-04" db="EMBL/GenBank/DDBJ databases">
        <title>Novel microbial lineages endemic to geothermal iron-oxide mats fill important gaps in the evolutionary history of Archaea.</title>
        <authorList>
            <person name="Jay Z.J."/>
            <person name="Beam J.P."/>
            <person name="Dlakic M."/>
            <person name="Rusch D.B."/>
            <person name="Kozubal M.A."/>
            <person name="Inskeep W.P."/>
        </authorList>
    </citation>
    <scope>NUCLEOTIDE SEQUENCE [LARGE SCALE GENOMIC DNA]</scope>
    <source>
        <strain evidence="1">BE_D</strain>
    </source>
</reference>
<comment type="caution">
    <text evidence="1">The sequence shown here is derived from an EMBL/GenBank/DDBJ whole genome shotgun (WGS) entry which is preliminary data.</text>
</comment>
<evidence type="ECO:0000313" key="2">
    <source>
        <dbReference type="Proteomes" id="UP000240569"/>
    </source>
</evidence>
<name>A0A2R6A8F9_9ARCH</name>
<accession>A0A2R6A8F9</accession>